<protein>
    <recommendedName>
        <fullName evidence="2">Activator of Hsp90 ATPase homologue 1/2-like C-terminal domain-containing protein</fullName>
    </recommendedName>
</protein>
<comment type="caution">
    <text evidence="3">The sequence shown here is derived from an EMBL/GenBank/DDBJ whole genome shotgun (WGS) entry which is preliminary data.</text>
</comment>
<reference evidence="3" key="1">
    <citation type="journal article" date="2014" name="Genome Announc.">
        <title>Draft Genome Sequences of Three Alkaliphilic Bacillus Strains, Bacillus wakoensis JCM 9140T, Bacillus akibai JCM 9157T, and Bacillus hemicellulosilyticus JCM 9152T.</title>
        <authorList>
            <person name="Yuki M."/>
            <person name="Oshima K."/>
            <person name="Suda W."/>
            <person name="Oshida Y."/>
            <person name="Kitamura K."/>
            <person name="Iida T."/>
            <person name="Hattori M."/>
            <person name="Ohkuma M."/>
        </authorList>
    </citation>
    <scope>NUCLEOTIDE SEQUENCE [LARGE SCALE GENOMIC DNA]</scope>
    <source>
        <strain evidence="3">JCM 9140</strain>
    </source>
</reference>
<dbReference type="InterPro" id="IPR023393">
    <property type="entry name" value="START-like_dom_sf"/>
</dbReference>
<dbReference type="InterPro" id="IPR013538">
    <property type="entry name" value="ASHA1/2-like_C"/>
</dbReference>
<evidence type="ECO:0000259" key="2">
    <source>
        <dbReference type="Pfam" id="PF08327"/>
    </source>
</evidence>
<dbReference type="EMBL" id="BAUT01000011">
    <property type="protein sequence ID" value="GAE25605.1"/>
    <property type="molecule type" value="Genomic_DNA"/>
</dbReference>
<accession>W4Q0Y8</accession>
<keyword evidence="4" id="KW-1185">Reference proteome</keyword>
<dbReference type="OrthoDB" id="2355173at2"/>
<evidence type="ECO:0000313" key="3">
    <source>
        <dbReference type="EMBL" id="GAE25605.1"/>
    </source>
</evidence>
<dbReference type="STRING" id="1236970.JCM9140_1611"/>
<proteinExistence type="inferred from homology"/>
<dbReference type="Pfam" id="PF08327">
    <property type="entry name" value="AHSA1"/>
    <property type="match status" value="1"/>
</dbReference>
<organism evidence="3 4">
    <name type="scientific">Halalkalibacter wakoensis JCM 9140</name>
    <dbReference type="NCBI Taxonomy" id="1236970"/>
    <lineage>
        <taxon>Bacteria</taxon>
        <taxon>Bacillati</taxon>
        <taxon>Bacillota</taxon>
        <taxon>Bacilli</taxon>
        <taxon>Bacillales</taxon>
        <taxon>Bacillaceae</taxon>
        <taxon>Halalkalibacter</taxon>
    </lineage>
</organism>
<sequence>MKTIQDIKQTLVLDASIEDVWEKVATANGIASWFMDNDFEAIKGHEFHLQSPFGPSPCKVLEIEKPNHIVFSWDQDGWVVEFKLVKEDEHQTSFTLVHRGWKENDQMVEKANEKSSVIRERMNQGWIGILQKLKEVVEK</sequence>
<gene>
    <name evidence="3" type="ORF">JCM9140_1611</name>
</gene>
<dbReference type="Proteomes" id="UP000018890">
    <property type="component" value="Unassembled WGS sequence"/>
</dbReference>
<evidence type="ECO:0000256" key="1">
    <source>
        <dbReference type="ARBA" id="ARBA00006817"/>
    </source>
</evidence>
<dbReference type="RefSeq" id="WP_034744264.1">
    <property type="nucleotide sequence ID" value="NZ_BAUT01000011.1"/>
</dbReference>
<dbReference type="SUPFAM" id="SSF55961">
    <property type="entry name" value="Bet v1-like"/>
    <property type="match status" value="1"/>
</dbReference>
<dbReference type="CDD" id="cd07814">
    <property type="entry name" value="SRPBCC_CalC_Aha1-like"/>
    <property type="match status" value="1"/>
</dbReference>
<dbReference type="AlphaFoldDB" id="W4Q0Y8"/>
<dbReference type="Gene3D" id="3.30.530.20">
    <property type="match status" value="1"/>
</dbReference>
<feature type="domain" description="Activator of Hsp90 ATPase homologue 1/2-like C-terminal" evidence="2">
    <location>
        <begin position="14"/>
        <end position="138"/>
    </location>
</feature>
<evidence type="ECO:0000313" key="4">
    <source>
        <dbReference type="Proteomes" id="UP000018890"/>
    </source>
</evidence>
<comment type="similarity">
    <text evidence="1">Belongs to the AHA1 family.</text>
</comment>
<name>W4Q0Y8_9BACI</name>